<keyword evidence="4 8" id="KW-0274">FAD</keyword>
<evidence type="ECO:0000256" key="4">
    <source>
        <dbReference type="ARBA" id="ARBA00022827"/>
    </source>
</evidence>
<evidence type="ECO:0000256" key="5">
    <source>
        <dbReference type="ARBA" id="ARBA00023002"/>
    </source>
</evidence>
<sequence>MTTTDIPETDNNNNNNNNIKKPQGVAFQMPTSITLATPRKGKIVYIEGKKYILDENGNPCQMCNTLDDFQSFTSLGNTSTTTTTTTTSKPTTTTTTTTTSISKPSTPVNINPVLEPAPDVEQLGRSSWTFLHSLAASYPEHATTIEQSQMKSFLLLFGNLYPCWYCAEDLREWMKENQPKVKGRDEFGEWMCDAHNAVNEKLGKSKFDCALWKQRWIRGWSKKQ</sequence>
<feature type="compositionally biased region" description="Low complexity" evidence="9">
    <location>
        <begin position="78"/>
        <end position="107"/>
    </location>
</feature>
<dbReference type="InterPro" id="IPR036774">
    <property type="entry name" value="ERV/ALR_sulphydryl_oxid_sf"/>
</dbReference>
<keyword evidence="12" id="KW-1185">Reference proteome</keyword>
<dbReference type="InterPro" id="IPR039799">
    <property type="entry name" value="ALR/ERV"/>
</dbReference>
<feature type="domain" description="ERV/ALR sulfhydryl oxidase" evidence="10">
    <location>
        <begin position="116"/>
        <end position="216"/>
    </location>
</feature>
<evidence type="ECO:0000256" key="7">
    <source>
        <dbReference type="ARBA" id="ARBA00023157"/>
    </source>
</evidence>
<comment type="subcellular location">
    <subcellularLocation>
        <location evidence="2">Mitochondrion intermembrane space</location>
    </subcellularLocation>
</comment>
<comment type="cofactor">
    <cofactor evidence="1 8">
        <name>FAD</name>
        <dbReference type="ChEBI" id="CHEBI:57692"/>
    </cofactor>
</comment>
<evidence type="ECO:0000256" key="3">
    <source>
        <dbReference type="ARBA" id="ARBA00022630"/>
    </source>
</evidence>
<evidence type="ECO:0000259" key="10">
    <source>
        <dbReference type="PROSITE" id="PS51324"/>
    </source>
</evidence>
<evidence type="ECO:0000256" key="2">
    <source>
        <dbReference type="ARBA" id="ARBA00004569"/>
    </source>
</evidence>
<accession>A0A5E8BE99</accession>
<dbReference type="PANTHER" id="PTHR12645">
    <property type="entry name" value="ALR/ERV"/>
    <property type="match status" value="1"/>
</dbReference>
<reference evidence="11 12" key="1">
    <citation type="submission" date="2019-09" db="EMBL/GenBank/DDBJ databases">
        <authorList>
            <person name="Brejova B."/>
        </authorList>
    </citation>
    <scope>NUCLEOTIDE SEQUENCE [LARGE SCALE GENOMIC DNA]</scope>
</reference>
<dbReference type="PROSITE" id="PS51324">
    <property type="entry name" value="ERV_ALR"/>
    <property type="match status" value="1"/>
</dbReference>
<organism evidence="11 12">
    <name type="scientific">Magnusiomyces paraingens</name>
    <dbReference type="NCBI Taxonomy" id="2606893"/>
    <lineage>
        <taxon>Eukaryota</taxon>
        <taxon>Fungi</taxon>
        <taxon>Dikarya</taxon>
        <taxon>Ascomycota</taxon>
        <taxon>Saccharomycotina</taxon>
        <taxon>Dipodascomycetes</taxon>
        <taxon>Dipodascales</taxon>
        <taxon>Dipodascaceae</taxon>
        <taxon>Magnusiomyces</taxon>
    </lineage>
</organism>
<name>A0A5E8BE99_9ASCO</name>
<keyword evidence="6" id="KW-0496">Mitochondrion</keyword>
<evidence type="ECO:0000256" key="6">
    <source>
        <dbReference type="ARBA" id="ARBA00023128"/>
    </source>
</evidence>
<keyword evidence="5 8" id="KW-0560">Oxidoreductase</keyword>
<feature type="compositionally biased region" description="Polar residues" evidence="9">
    <location>
        <begin position="1"/>
        <end position="10"/>
    </location>
</feature>
<dbReference type="GO" id="GO:0050660">
    <property type="term" value="F:flavin adenine dinucleotide binding"/>
    <property type="evidence" value="ECO:0007669"/>
    <property type="project" value="TreeGrafter"/>
</dbReference>
<dbReference type="Proteomes" id="UP000398389">
    <property type="component" value="Unassembled WGS sequence"/>
</dbReference>
<evidence type="ECO:0000256" key="9">
    <source>
        <dbReference type="SAM" id="MobiDB-lite"/>
    </source>
</evidence>
<dbReference type="RefSeq" id="XP_031853117.1">
    <property type="nucleotide sequence ID" value="XM_031997226.1"/>
</dbReference>
<dbReference type="EC" id="1.8.3.2" evidence="8"/>
<dbReference type="GO" id="GO:0005758">
    <property type="term" value="C:mitochondrial intermembrane space"/>
    <property type="evidence" value="ECO:0007669"/>
    <property type="project" value="UniProtKB-SubCell"/>
</dbReference>
<dbReference type="EMBL" id="CABVLU010000002">
    <property type="protein sequence ID" value="VVT49915.1"/>
    <property type="molecule type" value="Genomic_DNA"/>
</dbReference>
<dbReference type="GeneID" id="43581326"/>
<dbReference type="OrthoDB" id="17199at2759"/>
<evidence type="ECO:0000256" key="8">
    <source>
        <dbReference type="RuleBase" id="RU371123"/>
    </source>
</evidence>
<dbReference type="AlphaFoldDB" id="A0A5E8BE99"/>
<dbReference type="InterPro" id="IPR017905">
    <property type="entry name" value="ERV/ALR_sulphydryl_oxidase"/>
</dbReference>
<gene>
    <name evidence="11" type="ORF">SAPINGB_P002507</name>
</gene>
<dbReference type="Gene3D" id="4.10.320.60">
    <property type="match status" value="1"/>
</dbReference>
<protein>
    <recommendedName>
        <fullName evidence="8">Sulfhydryl oxidase</fullName>
        <ecNumber evidence="8">1.8.3.2</ecNumber>
    </recommendedName>
</protein>
<dbReference type="GO" id="GO:0016971">
    <property type="term" value="F:flavin-dependent sulfhydryl oxidase activity"/>
    <property type="evidence" value="ECO:0007669"/>
    <property type="project" value="InterPro"/>
</dbReference>
<evidence type="ECO:0000256" key="1">
    <source>
        <dbReference type="ARBA" id="ARBA00001974"/>
    </source>
</evidence>
<comment type="catalytic activity">
    <reaction evidence="8">
        <text>2 R'C(R)SH + O2 = R'C(R)S-S(R)CR' + H2O2</text>
        <dbReference type="Rhea" id="RHEA:17357"/>
        <dbReference type="ChEBI" id="CHEBI:15379"/>
        <dbReference type="ChEBI" id="CHEBI:16240"/>
        <dbReference type="ChEBI" id="CHEBI:16520"/>
        <dbReference type="ChEBI" id="CHEBI:17412"/>
        <dbReference type="EC" id="1.8.3.2"/>
    </reaction>
</comment>
<dbReference type="PANTHER" id="PTHR12645:SF0">
    <property type="entry name" value="FAD-LINKED SULFHYDRYL OXIDASE ALR"/>
    <property type="match status" value="1"/>
</dbReference>
<dbReference type="Pfam" id="PF04777">
    <property type="entry name" value="Evr1_Alr"/>
    <property type="match status" value="1"/>
</dbReference>
<keyword evidence="3 8" id="KW-0285">Flavoprotein</keyword>
<dbReference type="Gene3D" id="1.20.120.310">
    <property type="entry name" value="ERV/ALR sulfhydryl oxidase domain"/>
    <property type="match status" value="1"/>
</dbReference>
<feature type="region of interest" description="Disordered" evidence="9">
    <location>
        <begin position="77"/>
        <end position="108"/>
    </location>
</feature>
<proteinExistence type="predicted"/>
<evidence type="ECO:0000313" key="11">
    <source>
        <dbReference type="EMBL" id="VVT49915.1"/>
    </source>
</evidence>
<dbReference type="FunFam" id="1.20.120.310:FF:000003">
    <property type="entry name" value="Sulfhydryl oxidase"/>
    <property type="match status" value="1"/>
</dbReference>
<feature type="region of interest" description="Disordered" evidence="9">
    <location>
        <begin position="1"/>
        <end position="23"/>
    </location>
</feature>
<dbReference type="SUPFAM" id="SSF69000">
    <property type="entry name" value="FAD-dependent thiol oxidase"/>
    <property type="match status" value="1"/>
</dbReference>
<keyword evidence="7" id="KW-1015">Disulfide bond</keyword>
<evidence type="ECO:0000313" key="12">
    <source>
        <dbReference type="Proteomes" id="UP000398389"/>
    </source>
</evidence>